<dbReference type="SUPFAM" id="SSF53474">
    <property type="entry name" value="alpha/beta-Hydrolases"/>
    <property type="match status" value="1"/>
</dbReference>
<feature type="domain" description="AB hydrolase-1" evidence="1">
    <location>
        <begin position="27"/>
        <end position="129"/>
    </location>
</feature>
<organism evidence="2">
    <name type="scientific">marine metagenome</name>
    <dbReference type="NCBI Taxonomy" id="408172"/>
    <lineage>
        <taxon>unclassified sequences</taxon>
        <taxon>metagenomes</taxon>
        <taxon>ecological metagenomes</taxon>
    </lineage>
</organism>
<dbReference type="InterPro" id="IPR000073">
    <property type="entry name" value="AB_hydrolase_1"/>
</dbReference>
<dbReference type="Gene3D" id="3.40.50.1820">
    <property type="entry name" value="alpha/beta hydrolase"/>
    <property type="match status" value="1"/>
</dbReference>
<reference evidence="2" key="1">
    <citation type="submission" date="2018-05" db="EMBL/GenBank/DDBJ databases">
        <authorList>
            <person name="Lanie J.A."/>
            <person name="Ng W.-L."/>
            <person name="Kazmierczak K.M."/>
            <person name="Andrzejewski T.M."/>
            <person name="Davidsen T.M."/>
            <person name="Wayne K.J."/>
            <person name="Tettelin H."/>
            <person name="Glass J.I."/>
            <person name="Rusch D."/>
            <person name="Podicherti R."/>
            <person name="Tsui H.-C.T."/>
            <person name="Winkler M.E."/>
        </authorList>
    </citation>
    <scope>NUCLEOTIDE SEQUENCE</scope>
</reference>
<gene>
    <name evidence="2" type="ORF">METZ01_LOCUS111957</name>
</gene>
<dbReference type="GO" id="GO:0046464">
    <property type="term" value="P:acylglycerol catabolic process"/>
    <property type="evidence" value="ECO:0007669"/>
    <property type="project" value="TreeGrafter"/>
</dbReference>
<dbReference type="InterPro" id="IPR029058">
    <property type="entry name" value="AB_hydrolase_fold"/>
</dbReference>
<dbReference type="InterPro" id="IPR050266">
    <property type="entry name" value="AB_hydrolase_sf"/>
</dbReference>
<evidence type="ECO:0000313" key="2">
    <source>
        <dbReference type="EMBL" id="SVA59103.1"/>
    </source>
</evidence>
<dbReference type="PANTHER" id="PTHR43798">
    <property type="entry name" value="MONOACYLGLYCEROL LIPASE"/>
    <property type="match status" value="1"/>
</dbReference>
<dbReference type="GO" id="GO:0016020">
    <property type="term" value="C:membrane"/>
    <property type="evidence" value="ECO:0007669"/>
    <property type="project" value="TreeGrafter"/>
</dbReference>
<proteinExistence type="predicted"/>
<dbReference type="EMBL" id="UINC01013727">
    <property type="protein sequence ID" value="SVA59103.1"/>
    <property type="molecule type" value="Genomic_DNA"/>
</dbReference>
<accession>A0A381X4E9</accession>
<evidence type="ECO:0000259" key="1">
    <source>
        <dbReference type="Pfam" id="PF00561"/>
    </source>
</evidence>
<protein>
    <recommendedName>
        <fullName evidence="1">AB hydrolase-1 domain-containing protein</fullName>
    </recommendedName>
</protein>
<dbReference type="AlphaFoldDB" id="A0A381X4E9"/>
<dbReference type="GO" id="GO:0047372">
    <property type="term" value="F:monoacylglycerol lipase activity"/>
    <property type="evidence" value="ECO:0007669"/>
    <property type="project" value="TreeGrafter"/>
</dbReference>
<sequence length="266" mass="30231">MNKIRKAYVDAANDQIHYLYSNGKGIPLLLFHRTPASSVIYERMMKKMMGSRPIFALDTPGFGESFNPEGMPSVIDYRDWFCEAIDNLGISSFHIYAHHTGTHIATEIAVYWKNRVQSLMLNGVAYLTEKERLEFAKKILPATRPDEDGRYLMETWKIIKSLFPSFDRDLVHLEFIGALRAMDGRDQAFRAIWDQEFTKVLGQVECPVFAMSAANDFFAGYLDRIKENIPSARIALLGNAIVASPELDTDNTVRLVNEFMSDVESG</sequence>
<dbReference type="PANTHER" id="PTHR43798:SF5">
    <property type="entry name" value="MONOACYLGLYCEROL LIPASE ABHD6"/>
    <property type="match status" value="1"/>
</dbReference>
<name>A0A381X4E9_9ZZZZ</name>
<dbReference type="Pfam" id="PF00561">
    <property type="entry name" value="Abhydrolase_1"/>
    <property type="match status" value="1"/>
</dbReference>